<keyword evidence="2" id="KW-0808">Transferase</keyword>
<evidence type="ECO:0000313" key="2">
    <source>
        <dbReference type="EMBL" id="RYQ65570.1"/>
    </source>
</evidence>
<evidence type="ECO:0000313" key="3">
    <source>
        <dbReference type="Proteomes" id="UP000293268"/>
    </source>
</evidence>
<dbReference type="Proteomes" id="UP000293268">
    <property type="component" value="Unassembled WGS sequence"/>
</dbReference>
<dbReference type="Pfam" id="PF00583">
    <property type="entry name" value="Acetyltransf_1"/>
    <property type="match status" value="1"/>
</dbReference>
<proteinExistence type="predicted"/>
<reference evidence="2 3" key="1">
    <citation type="submission" date="2019-01" db="EMBL/GenBank/DDBJ databases">
        <title>Unveiling genomic diversity among members of the Bifidobacterium pseudolongum species, a widely distributed gut commensal of the animal kingdom.</title>
        <authorList>
            <person name="Lugli G.A."/>
            <person name="Duranti S."/>
            <person name="Albert K."/>
            <person name="Mancabelli L."/>
            <person name="Napoli S."/>
            <person name="Viappiani A."/>
            <person name="Anzalone R."/>
            <person name="Longhi G."/>
            <person name="Milani C."/>
            <person name="Turroni F."/>
            <person name="Alessandri G."/>
            <person name="Sela D.A."/>
            <person name="Van Sinderen D."/>
            <person name="Ventura M."/>
        </authorList>
    </citation>
    <scope>NUCLEOTIDE SEQUENCE [LARGE SCALE GENOMIC DNA]</scope>
    <source>
        <strain evidence="2 3">2072B</strain>
    </source>
</reference>
<comment type="caution">
    <text evidence="2">The sequence shown here is derived from an EMBL/GenBank/DDBJ whole genome shotgun (WGS) entry which is preliminary data.</text>
</comment>
<gene>
    <name evidence="2" type="ORF">PG2072B_1743</name>
</gene>
<dbReference type="PROSITE" id="PS51186">
    <property type="entry name" value="GNAT"/>
    <property type="match status" value="1"/>
</dbReference>
<dbReference type="GO" id="GO:0016747">
    <property type="term" value="F:acyltransferase activity, transferring groups other than amino-acyl groups"/>
    <property type="evidence" value="ECO:0007669"/>
    <property type="project" value="InterPro"/>
</dbReference>
<feature type="domain" description="N-acetyltransferase" evidence="1">
    <location>
        <begin position="1"/>
        <end position="121"/>
    </location>
</feature>
<organism evidence="2 3">
    <name type="scientific">Bifidobacterium pseudolongum subsp. globosum</name>
    <dbReference type="NCBI Taxonomy" id="1690"/>
    <lineage>
        <taxon>Bacteria</taxon>
        <taxon>Bacillati</taxon>
        <taxon>Actinomycetota</taxon>
        <taxon>Actinomycetes</taxon>
        <taxon>Bifidobacteriales</taxon>
        <taxon>Bifidobacteriaceae</taxon>
        <taxon>Bifidobacterium</taxon>
    </lineage>
</organism>
<dbReference type="CDD" id="cd04301">
    <property type="entry name" value="NAT_SF"/>
    <property type="match status" value="1"/>
</dbReference>
<sequence length="121" mass="13633">MQRLGTVENAMGNQSTPSARVKTLLRSPCRNSASWDGDQLAGLARVIDDGEMLAYMHWVLVNPKYQGMHVGSGLVERVKERYAGYIFLEVMPEESKNAPFYQRHGFTLMEDGRAMQIVTHS</sequence>
<evidence type="ECO:0000259" key="1">
    <source>
        <dbReference type="PROSITE" id="PS51186"/>
    </source>
</evidence>
<dbReference type="InterPro" id="IPR000182">
    <property type="entry name" value="GNAT_dom"/>
</dbReference>
<accession>A0A4Q5B7E3</accession>
<dbReference type="AlphaFoldDB" id="A0A4Q5B7E3"/>
<protein>
    <submittedName>
        <fullName evidence="2">GCN5 family acetyltransferase</fullName>
    </submittedName>
</protein>
<dbReference type="Gene3D" id="3.40.630.30">
    <property type="match status" value="1"/>
</dbReference>
<dbReference type="InterPro" id="IPR016181">
    <property type="entry name" value="Acyl_CoA_acyltransferase"/>
</dbReference>
<name>A0A4Q5B7E3_9BIFI</name>
<dbReference type="SUPFAM" id="SSF55729">
    <property type="entry name" value="Acyl-CoA N-acyltransferases (Nat)"/>
    <property type="match status" value="1"/>
</dbReference>
<dbReference type="EMBL" id="SBKU01000018">
    <property type="protein sequence ID" value="RYQ65570.1"/>
    <property type="molecule type" value="Genomic_DNA"/>
</dbReference>